<dbReference type="InterPro" id="IPR036390">
    <property type="entry name" value="WH_DNA-bd_sf"/>
</dbReference>
<accession>A0A1A9RF64</accession>
<reference evidence="3" key="1">
    <citation type="submission" date="2016-05" db="EMBL/GenBank/DDBJ databases">
        <title>Draft genome of Corynebacterium afermentans subsp. afermentans LCDC 88199T.</title>
        <authorList>
            <person name="Bernier A.-M."/>
            <person name="Bernard K."/>
        </authorList>
    </citation>
    <scope>NUCLEOTIDE SEQUENCE [LARGE SCALE GENOMIC DNA]</scope>
    <source>
        <strain evidence="3">NML01-0328</strain>
    </source>
</reference>
<sequence>MSTAKIIKFERQDTPPAEVKRMDSGFIQIPNDVFRTAKRVLKGNDYKVACEVMDKTYGYNKTEDDMTIQQIADGLGIDRGNVSRAYNRLVKMGVIYSRKGKFGFITGFNPVEKWACEINTTVSNSHGKNNTTVSKQHASPCQINTHNIQLPKDINIYSSTQDENADAENQTFAIADAMATESAGEDADCSTHLPEGKKSKQAADNRKRFEAIAGEFNRVFADCQGVRKVNLAATQTNAKRMRLIPKAWAIAKQRIAAWADDNGLIEGETPSGKHCVEWFGLYFEQCRQDPFITGEGGRSKGHENWKPGFEYLLRAEVMEARVLEGA</sequence>
<evidence type="ECO:0000313" key="3">
    <source>
        <dbReference type="Proteomes" id="UP000078003"/>
    </source>
</evidence>
<organism evidence="2 3">
    <name type="scientific">Eikenella corrodens</name>
    <dbReference type="NCBI Taxonomy" id="539"/>
    <lineage>
        <taxon>Bacteria</taxon>
        <taxon>Pseudomonadati</taxon>
        <taxon>Pseudomonadota</taxon>
        <taxon>Betaproteobacteria</taxon>
        <taxon>Neisseriales</taxon>
        <taxon>Neisseriaceae</taxon>
        <taxon>Eikenella</taxon>
    </lineage>
</organism>
<dbReference type="InterPro" id="IPR006497">
    <property type="entry name" value="Phage_lambda_VrpO_N"/>
</dbReference>
<dbReference type="Proteomes" id="UP000078003">
    <property type="component" value="Unassembled WGS sequence"/>
</dbReference>
<feature type="domain" description="Bacteriophage lambda Replication protein O N-terminal" evidence="1">
    <location>
        <begin position="21"/>
        <end position="104"/>
    </location>
</feature>
<dbReference type="InterPro" id="IPR036388">
    <property type="entry name" value="WH-like_DNA-bd_sf"/>
</dbReference>
<dbReference type="SUPFAM" id="SSF46785">
    <property type="entry name" value="Winged helix' DNA-binding domain"/>
    <property type="match status" value="1"/>
</dbReference>
<dbReference type="EMBL" id="LXSF01000003">
    <property type="protein sequence ID" value="OAM17004.1"/>
    <property type="molecule type" value="Genomic_DNA"/>
</dbReference>
<dbReference type="CDD" id="cd00090">
    <property type="entry name" value="HTH_ARSR"/>
    <property type="match status" value="1"/>
</dbReference>
<dbReference type="RefSeq" id="WP_064104285.1">
    <property type="nucleotide sequence ID" value="NZ_LXSF01000003.1"/>
</dbReference>
<proteinExistence type="predicted"/>
<protein>
    <recommendedName>
        <fullName evidence="1">Bacteriophage lambda Replication protein O N-terminal domain-containing protein</fullName>
    </recommendedName>
</protein>
<dbReference type="NCBIfam" id="TIGR01610">
    <property type="entry name" value="phage_O_Nterm"/>
    <property type="match status" value="1"/>
</dbReference>
<dbReference type="Gene3D" id="1.10.10.10">
    <property type="entry name" value="Winged helix-like DNA-binding domain superfamily/Winged helix DNA-binding domain"/>
    <property type="match status" value="1"/>
</dbReference>
<name>A0A1A9RF64_EIKCO</name>
<comment type="caution">
    <text evidence="2">The sequence shown here is derived from an EMBL/GenBank/DDBJ whole genome shotgun (WGS) entry which is preliminary data.</text>
</comment>
<dbReference type="InterPro" id="IPR011991">
    <property type="entry name" value="ArsR-like_HTH"/>
</dbReference>
<evidence type="ECO:0000259" key="1">
    <source>
        <dbReference type="Pfam" id="PF04492"/>
    </source>
</evidence>
<evidence type="ECO:0000313" key="2">
    <source>
        <dbReference type="EMBL" id="OAM17004.1"/>
    </source>
</evidence>
<dbReference type="Pfam" id="PF04492">
    <property type="entry name" value="Phage_rep_O"/>
    <property type="match status" value="1"/>
</dbReference>
<dbReference type="GO" id="GO:0006355">
    <property type="term" value="P:regulation of DNA-templated transcription"/>
    <property type="evidence" value="ECO:0007669"/>
    <property type="project" value="UniProtKB-ARBA"/>
</dbReference>
<gene>
    <name evidence="2" type="ORF">A7P85_04355</name>
</gene>
<dbReference type="AlphaFoldDB" id="A0A1A9RF64"/>
<dbReference type="GO" id="GO:0006260">
    <property type="term" value="P:DNA replication"/>
    <property type="evidence" value="ECO:0007669"/>
    <property type="project" value="InterPro"/>
</dbReference>